<dbReference type="GO" id="GO:0000045">
    <property type="term" value="P:autophagosome assembly"/>
    <property type="evidence" value="ECO:0007669"/>
    <property type="project" value="InterPro"/>
</dbReference>
<dbReference type="Proteomes" id="UP000663844">
    <property type="component" value="Unassembled WGS sequence"/>
</dbReference>
<reference evidence="1" key="1">
    <citation type="submission" date="2021-02" db="EMBL/GenBank/DDBJ databases">
        <authorList>
            <person name="Nowell W R."/>
        </authorList>
    </citation>
    <scope>NUCLEOTIDE SEQUENCE</scope>
</reference>
<dbReference type="PANTHER" id="PTHR13222:SF1">
    <property type="entry name" value="RB1-INDUCIBLE COILED-COIL PROTEIN 1"/>
    <property type="match status" value="1"/>
</dbReference>
<dbReference type="GO" id="GO:0060090">
    <property type="term" value="F:molecular adaptor activity"/>
    <property type="evidence" value="ECO:0007669"/>
    <property type="project" value="TreeGrafter"/>
</dbReference>
<sequence length="92" mass="11003">TYNRYAQKIVENCERFVRDQQAQYQGWMAVIANIEDTLSSFLLNRNSFDRSYQNYLSERSSYLELFQNLPHAIEILHQLKLPNKLISLIIYI</sequence>
<accession>A0A820QGA0</accession>
<dbReference type="EMBL" id="CAJOAZ010028894">
    <property type="protein sequence ID" value="CAF4421068.1"/>
    <property type="molecule type" value="Genomic_DNA"/>
</dbReference>
<protein>
    <submittedName>
        <fullName evidence="1">Uncharacterized protein</fullName>
    </submittedName>
</protein>
<dbReference type="GO" id="GO:0034517">
    <property type="term" value="P:ribophagy"/>
    <property type="evidence" value="ECO:0007669"/>
    <property type="project" value="TreeGrafter"/>
</dbReference>
<comment type="caution">
    <text evidence="1">The sequence shown here is derived from an EMBL/GenBank/DDBJ whole genome shotgun (WGS) entry which is preliminary data.</text>
</comment>
<feature type="non-terminal residue" evidence="1">
    <location>
        <position position="1"/>
    </location>
</feature>
<dbReference type="GO" id="GO:0019901">
    <property type="term" value="F:protein kinase binding"/>
    <property type="evidence" value="ECO:0007669"/>
    <property type="project" value="TreeGrafter"/>
</dbReference>
<dbReference type="GO" id="GO:0034045">
    <property type="term" value="C:phagophore assembly site membrane"/>
    <property type="evidence" value="ECO:0007669"/>
    <property type="project" value="TreeGrafter"/>
</dbReference>
<dbReference type="GO" id="GO:0000422">
    <property type="term" value="P:autophagy of mitochondrion"/>
    <property type="evidence" value="ECO:0007669"/>
    <property type="project" value="TreeGrafter"/>
</dbReference>
<proteinExistence type="predicted"/>
<organism evidence="1 2">
    <name type="scientific">Adineta steineri</name>
    <dbReference type="NCBI Taxonomy" id="433720"/>
    <lineage>
        <taxon>Eukaryota</taxon>
        <taxon>Metazoa</taxon>
        <taxon>Spiralia</taxon>
        <taxon>Gnathifera</taxon>
        <taxon>Rotifera</taxon>
        <taxon>Eurotatoria</taxon>
        <taxon>Bdelloidea</taxon>
        <taxon>Adinetida</taxon>
        <taxon>Adinetidae</taxon>
        <taxon>Adineta</taxon>
    </lineage>
</organism>
<gene>
    <name evidence="1" type="ORF">OXD698_LOCUS52641</name>
</gene>
<dbReference type="GO" id="GO:0061709">
    <property type="term" value="P:reticulophagy"/>
    <property type="evidence" value="ECO:0007669"/>
    <property type="project" value="TreeGrafter"/>
</dbReference>
<dbReference type="GO" id="GO:0034727">
    <property type="term" value="P:piecemeal microautophagy of the nucleus"/>
    <property type="evidence" value="ECO:0007669"/>
    <property type="project" value="TreeGrafter"/>
</dbReference>
<dbReference type="GO" id="GO:0061723">
    <property type="term" value="P:glycophagy"/>
    <property type="evidence" value="ECO:0007669"/>
    <property type="project" value="TreeGrafter"/>
</dbReference>
<evidence type="ECO:0000313" key="2">
    <source>
        <dbReference type="Proteomes" id="UP000663844"/>
    </source>
</evidence>
<dbReference type="InterPro" id="IPR040040">
    <property type="entry name" value="ATG11"/>
</dbReference>
<dbReference type="GO" id="GO:1990316">
    <property type="term" value="C:Atg1/ULK1 kinase complex"/>
    <property type="evidence" value="ECO:0007669"/>
    <property type="project" value="TreeGrafter"/>
</dbReference>
<dbReference type="PANTHER" id="PTHR13222">
    <property type="entry name" value="RB1-INDUCIBLE COILED-COIL"/>
    <property type="match status" value="1"/>
</dbReference>
<name>A0A820QGA0_9BILA</name>
<evidence type="ECO:0000313" key="1">
    <source>
        <dbReference type="EMBL" id="CAF4421068.1"/>
    </source>
</evidence>
<dbReference type="AlphaFoldDB" id="A0A820QGA0"/>